<dbReference type="EMBL" id="VUNI01000007">
    <property type="protein sequence ID" value="MST74550.1"/>
    <property type="molecule type" value="Genomic_DNA"/>
</dbReference>
<dbReference type="Pfam" id="PF02154">
    <property type="entry name" value="FliM"/>
    <property type="match status" value="1"/>
</dbReference>
<evidence type="ECO:0000256" key="4">
    <source>
        <dbReference type="ARBA" id="ARBA00021898"/>
    </source>
</evidence>
<keyword evidence="6" id="KW-0145">Chemotaxis</keyword>
<dbReference type="PRINTS" id="PR00955">
    <property type="entry name" value="FLGMOTORFLIM"/>
</dbReference>
<gene>
    <name evidence="12" type="primary">fliM</name>
    <name evidence="12" type="ORF">FYJ75_05785</name>
</gene>
<sequence>MGDVLSQNEIDSLLQALSNGELDVDEIKENSEKQVKDYDFARPSKFSKEHLRTLEIIFEHYGRLLSTNLPVYFRKNVQIEVMNAEAVTYSEFSNALSNPVLLGIVDFAPLPGNIILELAANLGYAMVDRMLGGRGDPIEKTRDFSEIELLIIERIFVVCVNLLKEPWENVVDIQPHLERIETNSQYAQIISPSEMIAIVTINMKIGEVEGLMNVCLPYITLEEVMDKLNTKYWFSNMTRHDETNYADSIEVLIKRAEIPMKAVLGESTISVSDFACLQPGDIIRLNRKVDEELDVYVGNIRKFTALPGAYGDKNAVRITSVVREEQ</sequence>
<dbReference type="Gene3D" id="3.40.1550.10">
    <property type="entry name" value="CheC-like"/>
    <property type="match status" value="1"/>
</dbReference>
<keyword evidence="8" id="KW-0472">Membrane</keyword>
<dbReference type="PANTHER" id="PTHR30034">
    <property type="entry name" value="FLAGELLAR MOTOR SWITCH PROTEIN FLIM"/>
    <property type="match status" value="1"/>
</dbReference>
<dbReference type="GO" id="GO:0050918">
    <property type="term" value="P:positive chemotaxis"/>
    <property type="evidence" value="ECO:0007669"/>
    <property type="project" value="TreeGrafter"/>
</dbReference>
<evidence type="ECO:0000256" key="6">
    <source>
        <dbReference type="ARBA" id="ARBA00022500"/>
    </source>
</evidence>
<evidence type="ECO:0000256" key="8">
    <source>
        <dbReference type="ARBA" id="ARBA00023136"/>
    </source>
</evidence>
<dbReference type="PANTHER" id="PTHR30034:SF6">
    <property type="entry name" value="YOP PROTEINS TRANSLOCATION PROTEIN Q"/>
    <property type="match status" value="1"/>
</dbReference>
<dbReference type="PIRSF" id="PIRSF002888">
    <property type="entry name" value="FliM"/>
    <property type="match status" value="1"/>
</dbReference>
<keyword evidence="9" id="KW-0975">Bacterial flagellum</keyword>
<reference evidence="12 13" key="1">
    <citation type="submission" date="2019-08" db="EMBL/GenBank/DDBJ databases">
        <title>In-depth cultivation of the pig gut microbiome towards novel bacterial diversity and tailored functional studies.</title>
        <authorList>
            <person name="Wylensek D."/>
            <person name="Hitch T.C.A."/>
            <person name="Clavel T."/>
        </authorList>
    </citation>
    <scope>NUCLEOTIDE SEQUENCE [LARGE SCALE GENOMIC DNA]</scope>
    <source>
        <strain evidence="12 13">MUC/MUC-530-WT-4D</strain>
    </source>
</reference>
<dbReference type="InterPro" id="IPR036429">
    <property type="entry name" value="SpoA-like_sf"/>
</dbReference>
<dbReference type="GO" id="GO:0071978">
    <property type="term" value="P:bacterial-type flagellum-dependent swarming motility"/>
    <property type="evidence" value="ECO:0007669"/>
    <property type="project" value="TreeGrafter"/>
</dbReference>
<dbReference type="NCBIfam" id="TIGR01397">
    <property type="entry name" value="fliM_switch"/>
    <property type="match status" value="1"/>
</dbReference>
<dbReference type="SUPFAM" id="SSF103039">
    <property type="entry name" value="CheC-like"/>
    <property type="match status" value="1"/>
</dbReference>
<evidence type="ECO:0000313" key="13">
    <source>
        <dbReference type="Proteomes" id="UP000474024"/>
    </source>
</evidence>
<dbReference type="InterPro" id="IPR001689">
    <property type="entry name" value="Flag_FliM"/>
</dbReference>
<dbReference type="GO" id="GO:0009425">
    <property type="term" value="C:bacterial-type flagellum basal body"/>
    <property type="evidence" value="ECO:0007669"/>
    <property type="project" value="UniProtKB-SubCell"/>
</dbReference>
<name>A0A6L5YQ60_9FIRM</name>
<evidence type="ECO:0000256" key="10">
    <source>
        <dbReference type="NCBIfam" id="TIGR01397"/>
    </source>
</evidence>
<proteinExistence type="inferred from homology"/>
<dbReference type="SUPFAM" id="SSF101801">
    <property type="entry name" value="Surface presentation of antigens (SPOA)"/>
    <property type="match status" value="1"/>
</dbReference>
<evidence type="ECO:0000256" key="1">
    <source>
        <dbReference type="ARBA" id="ARBA00004117"/>
    </source>
</evidence>
<dbReference type="AlphaFoldDB" id="A0A6L5YQ60"/>
<keyword evidence="12" id="KW-0966">Cell projection</keyword>
<dbReference type="InterPro" id="IPR001543">
    <property type="entry name" value="FliN-like_C"/>
</dbReference>
<dbReference type="CDD" id="cd17908">
    <property type="entry name" value="FliM"/>
    <property type="match status" value="1"/>
</dbReference>
<evidence type="ECO:0000259" key="11">
    <source>
        <dbReference type="Pfam" id="PF01052"/>
    </source>
</evidence>
<dbReference type="GO" id="GO:0005886">
    <property type="term" value="C:plasma membrane"/>
    <property type="evidence" value="ECO:0007669"/>
    <property type="project" value="UniProtKB-SubCell"/>
</dbReference>
<evidence type="ECO:0000256" key="9">
    <source>
        <dbReference type="ARBA" id="ARBA00023143"/>
    </source>
</evidence>
<dbReference type="InterPro" id="IPR028976">
    <property type="entry name" value="CheC-like_sf"/>
</dbReference>
<evidence type="ECO:0000256" key="5">
    <source>
        <dbReference type="ARBA" id="ARBA00022475"/>
    </source>
</evidence>
<keyword evidence="5" id="KW-1003">Cell membrane</keyword>
<dbReference type="Proteomes" id="UP000474024">
    <property type="component" value="Unassembled WGS sequence"/>
</dbReference>
<keyword evidence="12" id="KW-0282">Flagellum</keyword>
<comment type="caution">
    <text evidence="12">The sequence shown here is derived from an EMBL/GenBank/DDBJ whole genome shotgun (WGS) entry which is preliminary data.</text>
</comment>
<keyword evidence="7" id="KW-0283">Flagellar rotation</keyword>
<dbReference type="RefSeq" id="WP_154429519.1">
    <property type="nucleotide sequence ID" value="NZ_VUNI01000007.1"/>
</dbReference>
<keyword evidence="13" id="KW-1185">Reference proteome</keyword>
<accession>A0A6L5YQ60</accession>
<evidence type="ECO:0000256" key="3">
    <source>
        <dbReference type="ARBA" id="ARBA00011049"/>
    </source>
</evidence>
<comment type="subcellular location">
    <subcellularLocation>
        <location evidence="1">Bacterial flagellum basal body</location>
    </subcellularLocation>
    <subcellularLocation>
        <location evidence="2">Cell membrane</location>
        <topology evidence="2">Peripheral membrane protein</topology>
    </subcellularLocation>
</comment>
<protein>
    <recommendedName>
        <fullName evidence="4 10">Flagellar motor switch protein FliM</fullName>
    </recommendedName>
</protein>
<evidence type="ECO:0000256" key="2">
    <source>
        <dbReference type="ARBA" id="ARBA00004202"/>
    </source>
</evidence>
<evidence type="ECO:0000313" key="12">
    <source>
        <dbReference type="EMBL" id="MST74550.1"/>
    </source>
</evidence>
<feature type="domain" description="Flagellar motor switch protein FliN-like C-terminal" evidence="11">
    <location>
        <begin position="253"/>
        <end position="322"/>
    </location>
</feature>
<organism evidence="12 13">
    <name type="scientific">Roseburia porci</name>
    <dbReference type="NCBI Taxonomy" id="2605790"/>
    <lineage>
        <taxon>Bacteria</taxon>
        <taxon>Bacillati</taxon>
        <taxon>Bacillota</taxon>
        <taxon>Clostridia</taxon>
        <taxon>Lachnospirales</taxon>
        <taxon>Lachnospiraceae</taxon>
        <taxon>Roseburia</taxon>
    </lineage>
</organism>
<dbReference type="GO" id="GO:0003774">
    <property type="term" value="F:cytoskeletal motor activity"/>
    <property type="evidence" value="ECO:0007669"/>
    <property type="project" value="InterPro"/>
</dbReference>
<keyword evidence="12" id="KW-0969">Cilium</keyword>
<dbReference type="Gene3D" id="2.30.330.10">
    <property type="entry name" value="SpoA-like"/>
    <property type="match status" value="1"/>
</dbReference>
<dbReference type="Pfam" id="PF01052">
    <property type="entry name" value="FliMN_C"/>
    <property type="match status" value="1"/>
</dbReference>
<comment type="similarity">
    <text evidence="3">Belongs to the FliM family.</text>
</comment>
<evidence type="ECO:0000256" key="7">
    <source>
        <dbReference type="ARBA" id="ARBA00022779"/>
    </source>
</evidence>